<keyword evidence="4" id="KW-0235">DNA replication</keyword>
<keyword evidence="11" id="KW-1185">Reference proteome</keyword>
<evidence type="ECO:0000313" key="10">
    <source>
        <dbReference type="EMBL" id="AIA64107.1"/>
    </source>
</evidence>
<keyword evidence="2" id="KW-0808">Transferase</keyword>
<dbReference type="SUPFAM" id="SSF89550">
    <property type="entry name" value="PHP domain-like"/>
    <property type="match status" value="2"/>
</dbReference>
<dbReference type="GO" id="GO:0006260">
    <property type="term" value="P:DNA replication"/>
    <property type="evidence" value="ECO:0007669"/>
    <property type="project" value="UniProtKB-KW"/>
</dbReference>
<dbReference type="GO" id="GO:0016539">
    <property type="term" value="P:intein-mediated protein splicing"/>
    <property type="evidence" value="ECO:0007669"/>
    <property type="project" value="InterPro"/>
</dbReference>
<evidence type="ECO:0000256" key="3">
    <source>
        <dbReference type="ARBA" id="ARBA00022695"/>
    </source>
</evidence>
<keyword evidence="6" id="KW-0239">DNA-directed DNA polymerase</keyword>
<dbReference type="Pfam" id="PF14528">
    <property type="entry name" value="LAGLIDADG_3"/>
    <property type="match status" value="1"/>
</dbReference>
<dbReference type="Proteomes" id="UP000026999">
    <property type="component" value="Segment"/>
</dbReference>
<evidence type="ECO:0000256" key="7">
    <source>
        <dbReference type="ARBA" id="ARBA00023000"/>
    </source>
</evidence>
<comment type="catalytic activity">
    <reaction evidence="8">
        <text>DNA(n) + a 2'-deoxyribonucleoside 5'-triphosphate = DNA(n+1) + diphosphate</text>
        <dbReference type="Rhea" id="RHEA:22508"/>
        <dbReference type="Rhea" id="RHEA-COMP:17339"/>
        <dbReference type="Rhea" id="RHEA-COMP:17340"/>
        <dbReference type="ChEBI" id="CHEBI:33019"/>
        <dbReference type="ChEBI" id="CHEBI:61560"/>
        <dbReference type="ChEBI" id="CHEBI:173112"/>
        <dbReference type="EC" id="2.7.7.7"/>
    </reaction>
</comment>
<dbReference type="PANTHER" id="PTHR32294">
    <property type="entry name" value="DNA POLYMERASE III SUBUNIT ALPHA"/>
    <property type="match status" value="1"/>
</dbReference>
<dbReference type="InterPro" id="IPR030934">
    <property type="entry name" value="Intein_C"/>
</dbReference>
<dbReference type="GO" id="GO:0003887">
    <property type="term" value="F:DNA-directed DNA polymerase activity"/>
    <property type="evidence" value="ECO:0007669"/>
    <property type="project" value="UniProtKB-KW"/>
</dbReference>
<dbReference type="InterPro" id="IPR004013">
    <property type="entry name" value="PHP_dom"/>
</dbReference>
<dbReference type="GO" id="GO:0004519">
    <property type="term" value="F:endonuclease activity"/>
    <property type="evidence" value="ECO:0007669"/>
    <property type="project" value="InterPro"/>
</dbReference>
<name>A0A060AKJ6_9CAUD</name>
<evidence type="ECO:0000256" key="8">
    <source>
        <dbReference type="ARBA" id="ARBA00049244"/>
    </source>
</evidence>
<protein>
    <recommendedName>
        <fullName evidence="1">DNA-directed DNA polymerase</fullName>
        <ecNumber evidence="1">2.7.7.7</ecNumber>
    </recommendedName>
</protein>
<feature type="domain" description="DOD-type homing endonuclease" evidence="9">
    <location>
        <begin position="320"/>
        <end position="458"/>
    </location>
</feature>
<dbReference type="RefSeq" id="YP_009042586.1">
    <property type="nucleotide sequence ID" value="NC_024355.1"/>
</dbReference>
<accession>A0A060AKJ6</accession>
<dbReference type="InterPro" id="IPR004805">
    <property type="entry name" value="DnaE2/DnaE/PolC"/>
</dbReference>
<dbReference type="Gene3D" id="3.10.28.10">
    <property type="entry name" value="Homing endonucleases"/>
    <property type="match status" value="1"/>
</dbReference>
<keyword evidence="7" id="KW-0651">Protein splicing</keyword>
<dbReference type="InterPro" id="IPR003141">
    <property type="entry name" value="Pol/His_phosphatase_N"/>
</dbReference>
<dbReference type="InterPro" id="IPR004042">
    <property type="entry name" value="Intein_endonuc_central"/>
</dbReference>
<dbReference type="Pfam" id="PF02811">
    <property type="entry name" value="PHP"/>
    <property type="match status" value="1"/>
</dbReference>
<dbReference type="InterPro" id="IPR029460">
    <property type="entry name" value="DNAPol_HHH"/>
</dbReference>
<gene>
    <name evidence="10" type="ORF">PHAGE6E_81</name>
</gene>
<reference evidence="10 11" key="1">
    <citation type="journal article" date="2014" name="Genome Announc.">
        <title>Complete Genome Sequence of a Staphylococcus epidermidis Bacteriophage Isolated from the Anterior Nares of Humans.</title>
        <authorList>
            <person name="Aswani V.H."/>
            <person name="Tremblay D.M."/>
            <person name="Moineau S."/>
            <person name="Shukla S.K."/>
        </authorList>
    </citation>
    <scope>NUCLEOTIDE SEQUENCE [LARGE SCALE GENOMIC DNA]</scope>
</reference>
<dbReference type="Pfam" id="PF17657">
    <property type="entry name" value="DNA_pol3_finger"/>
    <property type="match status" value="1"/>
</dbReference>
<dbReference type="InterPro" id="IPR004860">
    <property type="entry name" value="LAGLIDADG_dom"/>
</dbReference>
<dbReference type="EMBL" id="KJ804259">
    <property type="protein sequence ID" value="AIA64107.1"/>
    <property type="molecule type" value="Genomic_DNA"/>
</dbReference>
<dbReference type="InterPro" id="IPR027434">
    <property type="entry name" value="Homing_endonucl"/>
</dbReference>
<dbReference type="Gene3D" id="1.10.150.870">
    <property type="match status" value="1"/>
</dbReference>
<sequence>MNQPFLIHNHTDASNFRLRDAINRPEDLLDYALELGLPGIAITDHATISNHVRAHRYIEDNKDKFKDFVLGYGDEFYLVEKDTINEAVENNEKTQFYHFLVLAKNQHGYEFLKKLTTREWQNSFFYRGMERTPTYFEDIEELVKGYENDVIFSSACFTKGQKVKTISGNKNIEDIKSGDIVMTEDGSFQKVLNPTSRIYNGNFISLDVSNSVLPIESTDNHKFLVLPNKYWVGNNKKHNGKYEEIKSEKNYSKDMDRNKKAGILQRAKQRASYEYPNWVEAKYLKENDYLLTPINYTTQDMTVLKHGNTQYKVDKDFLYVLGLFIGDGHFGHSPYDFGFTLNYNDKEKTEFILKYFKSKGLNATVRHRKENTRSDITVFGKDNRDFWDWLFNNKKGALNKHIPTIIKQLPKNKLQYLLKGLAHSDGYFRKKPRKEFVYSSISYDLIQDIKEVFFKFKINPIISSSEERIDKNGVHHQKSYYLSLGGAKATKLKDFCDNDNDFIITDKDMSFNDVPVIVDGVSYMKNRIKNISKSTKVEKVHCMKVNKNHSFIIEGATVHNCLGSPLSQYILEYDKTGSIEDKKKIHNFIMFFINLVGKENFYLELQPAIKHDKSNADVKQEQQIVNDMLLQLCKVYDLTPIITTDAHYLNKKQAFAHKTYLQASNGEREVDSFYNTTYIMDKAELLEYFNKELLEELIQNTHDLMKRLEPINFKQKTQVPNIDIPRYNDKNLFENYLDDYIYINKFKNSERDMDRYYLHLIGEGMLSHNQEFNKEHLDRIEIELEQIWEISEGLGQPLSSYFVLTQDIIDMMWEVSLVGPARGSAACYYTNYLLDIVQFNPLDYDLPYYRFLSKERQSLPDIDIDAEASKREQIVELARKRYGNDKILNSCTFTTEGPKSTVITATRGYGLDVAEQHNIANLIPSEGASLWSVSDCFFGNEKKERKPVKEFIERVEKHDGLKDVMLSIEGLISGRSQHASSVIFYPHSFLKENAMMKTTKGLTVTQFNAEDGEYCGELKEDFLSISALGRIREAMDLLLEDGKIKWQGSLRETYNKYFHPDVLDLTSNGMFDMLSKGDIFDAFQMSSLVARNAMRKIKPNTFDEVAITNTIIRLQTEGEQPIDKFVRYKQNINEWYQDMDKYGLTKHEQELMEKHLLPRTGICDTQEILMNIIIDPKIANGGLTFANKFRKSVGKKDEKKIENASKEFMQVMKNNNQREEFARYILEEQFALQFNYAFSLPHVVAYTLVLMVEMNIAYKYGLGYWKTACLNINSGLEGNLTKGTDYAEVSIAVNSMSDDIILPDINKSQLKFTAQNGKVLYGLKPILGLDTNTLDAIIENRPFKSLKDYYEKMVDTKLTSTKKTISLIKSGAMDSLEELDRRHIMAKLVKLEVPQKEKVTMSQLDYYRDIIPDKYNKLLALHDFRSRIKGRNKGPMNEEIEKIFIQNYSKHVDYTLEDELVIDIKSFEKYYNKEIKPLKEEIKKPQYAKEFTKKKRQEYWVKECQGTIPEWEIDTILFNSDEFVIDTDKVAKKHDISEFKQLKNLPYLKTNSRGFKEYEISAITGVVVGYVNQKKLVYILTKDSGVITAKLTRRMYTKYQEETENEKSWWERGTKLVLLGYKNGEAFNVKGNNIYRNPVIKIEECNKNYIYKLQK</sequence>
<dbReference type="GO" id="GO:0008408">
    <property type="term" value="F:3'-5' exonuclease activity"/>
    <property type="evidence" value="ECO:0007669"/>
    <property type="project" value="InterPro"/>
</dbReference>
<dbReference type="Gene3D" id="3.20.20.140">
    <property type="entry name" value="Metal-dependent hydrolases"/>
    <property type="match status" value="2"/>
</dbReference>
<proteinExistence type="predicted"/>
<dbReference type="PROSITE" id="PS50819">
    <property type="entry name" value="INTEIN_ENDONUCLEASE"/>
    <property type="match status" value="1"/>
</dbReference>
<evidence type="ECO:0000259" key="9">
    <source>
        <dbReference type="PROSITE" id="PS50819"/>
    </source>
</evidence>
<keyword evidence="3" id="KW-0548">Nucleotidyltransferase</keyword>
<dbReference type="KEGG" id="vg:19685822"/>
<dbReference type="Pfam" id="PF07733">
    <property type="entry name" value="DNA_pol3_alpha"/>
    <property type="match status" value="1"/>
</dbReference>
<dbReference type="InterPro" id="IPR003587">
    <property type="entry name" value="Hint_dom_N"/>
</dbReference>
<evidence type="ECO:0000256" key="4">
    <source>
        <dbReference type="ARBA" id="ARBA00022705"/>
    </source>
</evidence>
<dbReference type="SUPFAM" id="SSF51294">
    <property type="entry name" value="Hedgehog/intein (Hint) domain"/>
    <property type="match status" value="2"/>
</dbReference>
<dbReference type="InterPro" id="IPR006142">
    <property type="entry name" value="INTEIN"/>
</dbReference>
<dbReference type="InterPro" id="IPR036844">
    <property type="entry name" value="Hint_dom_sf"/>
</dbReference>
<dbReference type="GeneID" id="19685822"/>
<dbReference type="SUPFAM" id="SSF55608">
    <property type="entry name" value="Homing endonucleases"/>
    <property type="match status" value="2"/>
</dbReference>
<evidence type="ECO:0000256" key="5">
    <source>
        <dbReference type="ARBA" id="ARBA00022813"/>
    </source>
</evidence>
<dbReference type="SMART" id="SM00306">
    <property type="entry name" value="HintN"/>
    <property type="match status" value="1"/>
</dbReference>
<dbReference type="PROSITE" id="PS50818">
    <property type="entry name" value="INTEIN_C_TER"/>
    <property type="match status" value="1"/>
</dbReference>
<dbReference type="PANTHER" id="PTHR32294:SF0">
    <property type="entry name" value="DNA POLYMERASE III SUBUNIT ALPHA"/>
    <property type="match status" value="1"/>
</dbReference>
<organism evidence="10 11">
    <name type="scientific">Staphylococcus phage 6ec</name>
    <dbReference type="NCBI Taxonomy" id="1500386"/>
    <lineage>
        <taxon>Viruses</taxon>
        <taxon>Duplodnaviria</taxon>
        <taxon>Heunggongvirae</taxon>
        <taxon>Uroviricota</taxon>
        <taxon>Caudoviricetes</taxon>
        <taxon>Sextaecvirus</taxon>
        <taxon>Sextaecvirus sextaec</taxon>
    </lineage>
</organism>
<dbReference type="InterPro" id="IPR011708">
    <property type="entry name" value="DNA_pol3_alpha_NTPase_dom"/>
</dbReference>
<dbReference type="Pfam" id="PF14579">
    <property type="entry name" value="HHH_6"/>
    <property type="match status" value="1"/>
</dbReference>
<dbReference type="SMART" id="SM00481">
    <property type="entry name" value="POLIIIAc"/>
    <property type="match status" value="1"/>
</dbReference>
<evidence type="ECO:0000256" key="1">
    <source>
        <dbReference type="ARBA" id="ARBA00012417"/>
    </source>
</evidence>
<dbReference type="PRINTS" id="PR00379">
    <property type="entry name" value="INTEIN"/>
</dbReference>
<dbReference type="EC" id="2.7.7.7" evidence="1"/>
<keyword evidence="5" id="KW-0068">Autocatalytic cleavage</keyword>
<dbReference type="InterPro" id="IPR040982">
    <property type="entry name" value="DNA_pol3_finger"/>
</dbReference>
<evidence type="ECO:0000313" key="11">
    <source>
        <dbReference type="Proteomes" id="UP000026999"/>
    </source>
</evidence>
<dbReference type="InterPro" id="IPR016195">
    <property type="entry name" value="Pol/histidinol_Pase-like"/>
</dbReference>
<evidence type="ECO:0000256" key="6">
    <source>
        <dbReference type="ARBA" id="ARBA00022932"/>
    </source>
</evidence>
<evidence type="ECO:0000256" key="2">
    <source>
        <dbReference type="ARBA" id="ARBA00022679"/>
    </source>
</evidence>